<gene>
    <name evidence="3" type="ORF">QU24_15695</name>
</gene>
<dbReference type="AlphaFoldDB" id="A0A0B1R7V2"/>
<reference evidence="3 4" key="1">
    <citation type="submission" date="2014-11" db="EMBL/GenBank/DDBJ databases">
        <title>Genome sequencing of Pantoea rodasii ND03.</title>
        <authorList>
            <person name="Muhamad Yunos N.Y."/>
            <person name="Chan K.-G."/>
        </authorList>
    </citation>
    <scope>NUCLEOTIDE SEQUENCE [LARGE SCALE GENOMIC DNA]</scope>
    <source>
        <strain evidence="3 4">ND03</strain>
    </source>
</reference>
<dbReference type="Proteomes" id="UP000030853">
    <property type="component" value="Unassembled WGS sequence"/>
</dbReference>
<dbReference type="PANTHER" id="PTHR37461:SF1">
    <property type="entry name" value="ANTI-SIGMA-K FACTOR RSKA"/>
    <property type="match status" value="1"/>
</dbReference>
<keyword evidence="1" id="KW-0812">Transmembrane</keyword>
<dbReference type="Pfam" id="PF10099">
    <property type="entry name" value="RskA_C"/>
    <property type="match status" value="1"/>
</dbReference>
<protein>
    <recommendedName>
        <fullName evidence="2">Anti-sigma K factor RskA C-terminal domain-containing protein</fullName>
    </recommendedName>
</protein>
<keyword evidence="1" id="KW-1133">Transmembrane helix</keyword>
<accession>A0A0B1R7V2</accession>
<evidence type="ECO:0000313" key="3">
    <source>
        <dbReference type="EMBL" id="KHJ67150.1"/>
    </source>
</evidence>
<dbReference type="GO" id="GO:0006417">
    <property type="term" value="P:regulation of translation"/>
    <property type="evidence" value="ECO:0007669"/>
    <property type="project" value="TreeGrafter"/>
</dbReference>
<dbReference type="InterPro" id="IPR051474">
    <property type="entry name" value="Anti-sigma-K/W_factor"/>
</dbReference>
<dbReference type="GO" id="GO:0016989">
    <property type="term" value="F:sigma factor antagonist activity"/>
    <property type="evidence" value="ECO:0007669"/>
    <property type="project" value="TreeGrafter"/>
</dbReference>
<evidence type="ECO:0000313" key="4">
    <source>
        <dbReference type="Proteomes" id="UP000030853"/>
    </source>
</evidence>
<dbReference type="GO" id="GO:0005886">
    <property type="term" value="C:plasma membrane"/>
    <property type="evidence" value="ECO:0007669"/>
    <property type="project" value="InterPro"/>
</dbReference>
<dbReference type="RefSeq" id="WP_039332822.1">
    <property type="nucleotide sequence ID" value="NZ_JTJJ01000056.1"/>
</dbReference>
<dbReference type="EMBL" id="JTJJ01000056">
    <property type="protein sequence ID" value="KHJ67150.1"/>
    <property type="molecule type" value="Genomic_DNA"/>
</dbReference>
<dbReference type="InterPro" id="IPR018764">
    <property type="entry name" value="RskA_C"/>
</dbReference>
<organism evidence="3 4">
    <name type="scientific">Pantoea rodasii</name>
    <dbReference type="NCBI Taxonomy" id="1076549"/>
    <lineage>
        <taxon>Bacteria</taxon>
        <taxon>Pseudomonadati</taxon>
        <taxon>Pseudomonadota</taxon>
        <taxon>Gammaproteobacteria</taxon>
        <taxon>Enterobacterales</taxon>
        <taxon>Erwiniaceae</taxon>
        <taxon>Pantoea</taxon>
    </lineage>
</organism>
<comment type="caution">
    <text evidence="3">The sequence shown here is derived from an EMBL/GenBank/DDBJ whole genome shotgun (WGS) entry which is preliminary data.</text>
</comment>
<evidence type="ECO:0000259" key="2">
    <source>
        <dbReference type="Pfam" id="PF10099"/>
    </source>
</evidence>
<proteinExistence type="predicted"/>
<feature type="domain" description="Anti-sigma K factor RskA C-terminal" evidence="2">
    <location>
        <begin position="90"/>
        <end position="209"/>
    </location>
</feature>
<evidence type="ECO:0000256" key="1">
    <source>
        <dbReference type="SAM" id="Phobius"/>
    </source>
</evidence>
<sequence>MNTHQQRDDALASEYVLGTIRGNARLRFEKRLREEPELAARVASWQTMLAGLDSHLRPEIPPTRVWKKIVLDLPQQKGARRLNPYLGWLVAAGLAAFTLVSNYSQRPEEFAPLVVLGDAQQHGQWVVSRSSDLRHLKLTPLKAVAVTSANSLQLWLIPAGKQPVSLGLLAANTPTQVETNNRALPAGTAIAISLEPQGGSPTGQPTGPVLFSGVL</sequence>
<keyword evidence="1" id="KW-0472">Membrane</keyword>
<feature type="transmembrane region" description="Helical" evidence="1">
    <location>
        <begin position="85"/>
        <end position="103"/>
    </location>
</feature>
<dbReference type="PANTHER" id="PTHR37461">
    <property type="entry name" value="ANTI-SIGMA-K FACTOR RSKA"/>
    <property type="match status" value="1"/>
</dbReference>
<name>A0A0B1R7V2_9GAMM</name>